<evidence type="ECO:0000313" key="1">
    <source>
        <dbReference type="EMBL" id="CAG8694128.1"/>
    </source>
</evidence>
<gene>
    <name evidence="1" type="ORF">DHETER_LOCUS11407</name>
</gene>
<keyword evidence="2" id="KW-1185">Reference proteome</keyword>
<proteinExistence type="predicted"/>
<feature type="non-terminal residue" evidence="1">
    <location>
        <position position="41"/>
    </location>
</feature>
<accession>A0ACA9P644</accession>
<protein>
    <submittedName>
        <fullName evidence="1">2156_t:CDS:1</fullName>
    </submittedName>
</protein>
<feature type="non-terminal residue" evidence="1">
    <location>
        <position position="1"/>
    </location>
</feature>
<dbReference type="EMBL" id="CAJVPU010024909">
    <property type="protein sequence ID" value="CAG8694128.1"/>
    <property type="molecule type" value="Genomic_DNA"/>
</dbReference>
<evidence type="ECO:0000313" key="2">
    <source>
        <dbReference type="Proteomes" id="UP000789702"/>
    </source>
</evidence>
<name>A0ACA9P644_9GLOM</name>
<dbReference type="Proteomes" id="UP000789702">
    <property type="component" value="Unassembled WGS sequence"/>
</dbReference>
<comment type="caution">
    <text evidence="1">The sequence shown here is derived from an EMBL/GenBank/DDBJ whole genome shotgun (WGS) entry which is preliminary data.</text>
</comment>
<sequence>TNKPEDVNDSKMKIEYLNMPHKRNFIEKDSDSSLAENEQDA</sequence>
<reference evidence="1" key="1">
    <citation type="submission" date="2021-06" db="EMBL/GenBank/DDBJ databases">
        <authorList>
            <person name="Kallberg Y."/>
            <person name="Tangrot J."/>
            <person name="Rosling A."/>
        </authorList>
    </citation>
    <scope>NUCLEOTIDE SEQUENCE</scope>
    <source>
        <strain evidence="1">IL203A</strain>
    </source>
</reference>
<organism evidence="1 2">
    <name type="scientific">Dentiscutata heterogama</name>
    <dbReference type="NCBI Taxonomy" id="1316150"/>
    <lineage>
        <taxon>Eukaryota</taxon>
        <taxon>Fungi</taxon>
        <taxon>Fungi incertae sedis</taxon>
        <taxon>Mucoromycota</taxon>
        <taxon>Glomeromycotina</taxon>
        <taxon>Glomeromycetes</taxon>
        <taxon>Diversisporales</taxon>
        <taxon>Gigasporaceae</taxon>
        <taxon>Dentiscutata</taxon>
    </lineage>
</organism>